<dbReference type="Gene3D" id="2.60.40.10">
    <property type="entry name" value="Immunoglobulins"/>
    <property type="match status" value="1"/>
</dbReference>
<evidence type="ECO:0000313" key="3">
    <source>
        <dbReference type="EMBL" id="MBF8455609.1"/>
    </source>
</evidence>
<dbReference type="NCBIfam" id="TIGR01451">
    <property type="entry name" value="B_ant_repeat"/>
    <property type="match status" value="2"/>
</dbReference>
<feature type="chain" id="PRO_5047446311" evidence="1">
    <location>
        <begin position="27"/>
        <end position="753"/>
    </location>
</feature>
<organism evidence="3 4">
    <name type="scientific">Kaistella gelatinilytica</name>
    <dbReference type="NCBI Taxonomy" id="2787636"/>
    <lineage>
        <taxon>Bacteria</taxon>
        <taxon>Pseudomonadati</taxon>
        <taxon>Bacteroidota</taxon>
        <taxon>Flavobacteriia</taxon>
        <taxon>Flavobacteriales</taxon>
        <taxon>Weeksellaceae</taxon>
        <taxon>Chryseobacterium group</taxon>
        <taxon>Kaistella</taxon>
    </lineage>
</organism>
<feature type="signal peptide" evidence="1">
    <location>
        <begin position="1"/>
        <end position="26"/>
    </location>
</feature>
<gene>
    <name evidence="3" type="ORF">IV494_00305</name>
</gene>
<dbReference type="InterPro" id="IPR051172">
    <property type="entry name" value="Chlamydia_OmcB"/>
</dbReference>
<dbReference type="Gene3D" id="2.60.40.1170">
    <property type="entry name" value="Mu homology domain, subdomain B"/>
    <property type="match status" value="1"/>
</dbReference>
<comment type="caution">
    <text evidence="3">The sequence shown here is derived from an EMBL/GenBank/DDBJ whole genome shotgun (WGS) entry which is preliminary data.</text>
</comment>
<dbReference type="InterPro" id="IPR047589">
    <property type="entry name" value="DUF11_rpt"/>
</dbReference>
<evidence type="ECO:0000259" key="2">
    <source>
        <dbReference type="Pfam" id="PF01345"/>
    </source>
</evidence>
<evidence type="ECO:0000313" key="4">
    <source>
        <dbReference type="Proteomes" id="UP000660070"/>
    </source>
</evidence>
<feature type="domain" description="DUF11" evidence="2">
    <location>
        <begin position="250"/>
        <end position="363"/>
    </location>
</feature>
<dbReference type="InterPro" id="IPR001434">
    <property type="entry name" value="OmcB-like_DUF11"/>
</dbReference>
<dbReference type="InterPro" id="IPR013783">
    <property type="entry name" value="Ig-like_fold"/>
</dbReference>
<accession>A0ABS0F7C7</accession>
<dbReference type="Proteomes" id="UP000660070">
    <property type="component" value="Unassembled WGS sequence"/>
</dbReference>
<evidence type="ECO:0000256" key="1">
    <source>
        <dbReference type="SAM" id="SignalP"/>
    </source>
</evidence>
<dbReference type="PANTHER" id="PTHR34819">
    <property type="entry name" value="LARGE CYSTEINE-RICH PERIPLASMIC PROTEIN OMCB"/>
    <property type="match status" value="1"/>
</dbReference>
<dbReference type="RefSeq" id="WP_196078183.1">
    <property type="nucleotide sequence ID" value="NZ_JADPVI010000001.1"/>
</dbReference>
<keyword evidence="1" id="KW-0732">Signal</keyword>
<dbReference type="EMBL" id="JADPVI010000001">
    <property type="protein sequence ID" value="MBF8455609.1"/>
    <property type="molecule type" value="Genomic_DNA"/>
</dbReference>
<feature type="domain" description="DUF11" evidence="2">
    <location>
        <begin position="370"/>
        <end position="486"/>
    </location>
</feature>
<reference evidence="3 4" key="1">
    <citation type="submission" date="2020-11" db="EMBL/GenBank/DDBJ databases">
        <title>Kaistella gelatinilytica sp. nov., a flavobacterium isolated from Antarctic Soil.</title>
        <authorList>
            <person name="Li J."/>
        </authorList>
    </citation>
    <scope>NUCLEOTIDE SEQUENCE [LARGE SCALE GENOMIC DNA]</scope>
    <source>
        <strain evidence="3 4">G5-32</strain>
    </source>
</reference>
<name>A0ABS0F7C7_9FLAO</name>
<proteinExistence type="predicted"/>
<sequence length="753" mass="79101">MNYLYKNILQKSIFLFAFLSMLSANAQFYSLDANGIDFSFTNANTTRLSGTQSAAGSVYKIANLGTVEGRLLYGKLTIVALVNASLSTFDDDTTVPIRFQPVITTTASGHVQYKLEFFDTTTNFPVYLRNYFLNGIDIDGSSAALTEKYLLPLNEYSNYTVSNSSQLVVTNIGAETQFRGIPGSLTGIVFENTASFYARYLSPKTSITFKIGATGAIANRQGAFALGTNGTFTGPTTPTNNPPANIPTSDLAITKTVDKSSVAVGSNVVFTITATNNGPIAATNVNVNDKLPSGFTYVSSAATPVGTTYDSATGVWAIGNMADGASLVLKITATVNATATNSAGITGDETESNTANNSASASVTAFTESDLQVIKSVDKSSAPVGDNVAFTIIAKNNGPANNTGVQVKDLLPTGFAYDSHVAPAGTTYIPGTGIWTIGNLNNGATRTLKVYAKLNATGNYTNTAVISTTSGISDPNIPNNTSSASVAVICLEQILGETFTAEGGATKTFTQPPTNYGFDFDIFKLDNSFNLTVNGTPLATAELQFQSAGTPAPGINVRFVDGTLYEVGTPNIYSFTGTAAAPMIRVVISPTGTVNLFGSKMTNGPLFPLELFNGASLNTIIWNTVTNNVITITQNVVGVTNITGRGYGLNIIPCVCYDLPAGGTGVATNHGITLLRRAGGTNTDWPMARLSAHTVLESNTKGFVITRMTTTEINNIISPQEGMMVFDTVEKCLKINSDGTTGGWSCFNNPACP</sequence>
<protein>
    <submittedName>
        <fullName evidence="3">DUF11 domain-containing protein</fullName>
    </submittedName>
</protein>
<dbReference type="Pfam" id="PF01345">
    <property type="entry name" value="DUF11"/>
    <property type="match status" value="2"/>
</dbReference>
<keyword evidence="4" id="KW-1185">Reference proteome</keyword>